<accession>A0A089QIQ7</accession>
<dbReference type="EMBL" id="CP007648">
    <property type="protein sequence ID" value="AIR11698.1"/>
    <property type="molecule type" value="Genomic_DNA"/>
</dbReference>
<sequence>MEYLELLNKVEQWAKDRGLDTVEARTQYSKLIEEQGELGLAMLEENINGDSGVKDSLGDYQVTLIIYCLIRGIDFKKQVEEEGSFWTEYDDLAQKHKEEGSFDVNKVFNYLVFSSSRIISAYNRNRPIQLEHLSVERVMECLHDIAKEYNTTLEETLEMAYNEIKDRKGKMIDGVFVKEADLKD</sequence>
<dbReference type="RefSeq" id="WP_052399080.1">
    <property type="nucleotide sequence ID" value="NZ_CP007648.1"/>
</dbReference>
<reference evidence="1 2" key="1">
    <citation type="journal article" date="2014" name="BMC Genomics">
        <title>Unusual genome complexity in Lactobacillus salivarius JCM1046.</title>
        <authorList>
            <person name="Raftis E.J."/>
            <person name="Forde B.M."/>
            <person name="Claesson M.J."/>
            <person name="O'Toole P.W."/>
        </authorList>
    </citation>
    <scope>NUCLEOTIDE SEQUENCE [LARGE SCALE GENOMIC DNA]</scope>
    <source>
        <strain evidence="1 2">JCM1046</strain>
        <plasmid evidence="1 2">pMP1046B</plasmid>
    </source>
</reference>
<organism evidence="1 2">
    <name type="scientific">Ligilactobacillus salivarius</name>
    <dbReference type="NCBI Taxonomy" id="1624"/>
    <lineage>
        <taxon>Bacteria</taxon>
        <taxon>Bacillati</taxon>
        <taxon>Bacillota</taxon>
        <taxon>Bacilli</taxon>
        <taxon>Lactobacillales</taxon>
        <taxon>Lactobacillaceae</taxon>
        <taxon>Ligilactobacillus</taxon>
    </lineage>
</organism>
<dbReference type="Proteomes" id="UP000029488">
    <property type="component" value="Plasmid pMP1046B"/>
</dbReference>
<keyword evidence="1" id="KW-0614">Plasmid</keyword>
<dbReference type="SUPFAM" id="SSF101386">
    <property type="entry name" value="all-alpha NTP pyrophosphatases"/>
    <property type="match status" value="1"/>
</dbReference>
<dbReference type="KEGG" id="lsj:LSJ_3081c"/>
<dbReference type="Gene3D" id="1.10.287.1080">
    <property type="entry name" value="MazG-like"/>
    <property type="match status" value="1"/>
</dbReference>
<name>A0A089QIQ7_9LACO</name>
<dbReference type="CDD" id="cd11540">
    <property type="entry name" value="NTP-PPase_u3"/>
    <property type="match status" value="1"/>
</dbReference>
<protein>
    <submittedName>
        <fullName evidence="1">Phage DNA binding protein</fullName>
    </submittedName>
</protein>
<dbReference type="AlphaFoldDB" id="A0A089QIQ7"/>
<evidence type="ECO:0000313" key="2">
    <source>
        <dbReference type="Proteomes" id="UP000029488"/>
    </source>
</evidence>
<evidence type="ECO:0000313" key="1">
    <source>
        <dbReference type="EMBL" id="AIR11698.1"/>
    </source>
</evidence>
<geneLocation type="plasmid" evidence="1 2">
    <name>pMP1046B</name>
</geneLocation>
<gene>
    <name evidence="1" type="ORF">LSJ_3081c</name>
</gene>
<proteinExistence type="predicted"/>